<sequence length="162" mass="18739">MLNDETKTENNHDEWVQQQAEKLQTTLRYFNIKAKVVDATQGPSVTRFEIQPEPGGVKVSKIKNLSDDIKLNMAAKDIRMEAPIPGKSTIGIEVPNLHPEAVFLQRLVESKAFNENTSPFDSSAWCRYRGRICCNGFTKDATWFNRRCNRFRKECLYQYNFD</sequence>
<dbReference type="EMBL" id="BAVS01000008">
    <property type="protein sequence ID" value="GAE92898.1"/>
    <property type="molecule type" value="Genomic_DNA"/>
</dbReference>
<dbReference type="Gene3D" id="3.30.980.40">
    <property type="match status" value="1"/>
</dbReference>
<evidence type="ECO:0000259" key="1">
    <source>
        <dbReference type="Pfam" id="PF17854"/>
    </source>
</evidence>
<dbReference type="PANTHER" id="PTHR22683">
    <property type="entry name" value="SPORULATION PROTEIN RELATED"/>
    <property type="match status" value="1"/>
</dbReference>
<dbReference type="InterPro" id="IPR041027">
    <property type="entry name" value="FtsK_alpha"/>
</dbReference>
<organism evidence="2 3">
    <name type="scientific">Gracilibacillus boraciitolerans JCM 21714</name>
    <dbReference type="NCBI Taxonomy" id="1298598"/>
    <lineage>
        <taxon>Bacteria</taxon>
        <taxon>Bacillati</taxon>
        <taxon>Bacillota</taxon>
        <taxon>Bacilli</taxon>
        <taxon>Bacillales</taxon>
        <taxon>Bacillaceae</taxon>
        <taxon>Gracilibacillus</taxon>
    </lineage>
</organism>
<reference evidence="2 3" key="1">
    <citation type="journal article" date="2014" name="Genome Announc.">
        <title>Draft Genome Sequence of the Boron-Tolerant and Moderately Halotolerant Bacterium Gracilibacillus boraciitolerans JCM 21714T.</title>
        <authorList>
            <person name="Ahmed I."/>
            <person name="Oshima K."/>
            <person name="Suda W."/>
            <person name="Kitamura K."/>
            <person name="Iida T."/>
            <person name="Ohmori Y."/>
            <person name="Fujiwara T."/>
            <person name="Hattori M."/>
            <person name="Ohkuma M."/>
        </authorList>
    </citation>
    <scope>NUCLEOTIDE SEQUENCE [LARGE SCALE GENOMIC DNA]</scope>
    <source>
        <strain evidence="2 3">JCM 21714</strain>
    </source>
</reference>
<evidence type="ECO:0000313" key="3">
    <source>
        <dbReference type="Proteomes" id="UP000019102"/>
    </source>
</evidence>
<dbReference type="Pfam" id="PF17854">
    <property type="entry name" value="FtsK_alpha"/>
    <property type="match status" value="1"/>
</dbReference>
<name>W4VJA6_9BACI</name>
<dbReference type="AlphaFoldDB" id="W4VJA6"/>
<protein>
    <submittedName>
        <fullName evidence="2">Cell division protein FtsK</fullName>
    </submittedName>
</protein>
<dbReference type="STRING" id="1298598.JCM21714_1921"/>
<dbReference type="GO" id="GO:0051301">
    <property type="term" value="P:cell division"/>
    <property type="evidence" value="ECO:0007669"/>
    <property type="project" value="UniProtKB-KW"/>
</dbReference>
<gene>
    <name evidence="2" type="ORF">JCM21714_1921</name>
</gene>
<dbReference type="PANTHER" id="PTHR22683:SF42">
    <property type="entry name" value="DNA TRANSLOCASE SFTA"/>
    <property type="match status" value="1"/>
</dbReference>
<dbReference type="eggNOG" id="COG1674">
    <property type="taxonomic scope" value="Bacteria"/>
</dbReference>
<feature type="domain" description="FtsK alpha" evidence="1">
    <location>
        <begin position="2"/>
        <end position="96"/>
    </location>
</feature>
<comment type="caution">
    <text evidence="2">The sequence shown here is derived from an EMBL/GenBank/DDBJ whole genome shotgun (WGS) entry which is preliminary data.</text>
</comment>
<evidence type="ECO:0000313" key="2">
    <source>
        <dbReference type="EMBL" id="GAE92898.1"/>
    </source>
</evidence>
<proteinExistence type="predicted"/>
<dbReference type="InterPro" id="IPR050206">
    <property type="entry name" value="FtsK/SpoIIIE/SftA"/>
</dbReference>
<keyword evidence="3" id="KW-1185">Reference proteome</keyword>
<dbReference type="Proteomes" id="UP000019102">
    <property type="component" value="Unassembled WGS sequence"/>
</dbReference>
<accession>W4VJA6</accession>
<keyword evidence="2" id="KW-0131">Cell cycle</keyword>
<keyword evidence="2" id="KW-0132">Cell division</keyword>